<dbReference type="EMBL" id="JAPWDQ010000012">
    <property type="protein sequence ID" value="KAJ5475288.1"/>
    <property type="molecule type" value="Genomic_DNA"/>
</dbReference>
<evidence type="ECO:0000256" key="1">
    <source>
        <dbReference type="SAM" id="MobiDB-lite"/>
    </source>
</evidence>
<dbReference type="Pfam" id="PF08316">
    <property type="entry name" value="Pal1"/>
    <property type="match status" value="1"/>
</dbReference>
<evidence type="ECO:0000313" key="2">
    <source>
        <dbReference type="EMBL" id="KAJ5475288.1"/>
    </source>
</evidence>
<organism evidence="2 3">
    <name type="scientific">Penicillium diatomitis</name>
    <dbReference type="NCBI Taxonomy" id="2819901"/>
    <lineage>
        <taxon>Eukaryota</taxon>
        <taxon>Fungi</taxon>
        <taxon>Dikarya</taxon>
        <taxon>Ascomycota</taxon>
        <taxon>Pezizomycotina</taxon>
        <taxon>Eurotiomycetes</taxon>
        <taxon>Eurotiomycetidae</taxon>
        <taxon>Eurotiales</taxon>
        <taxon>Aspergillaceae</taxon>
        <taxon>Penicillium</taxon>
    </lineage>
</organism>
<reference evidence="2" key="1">
    <citation type="submission" date="2022-12" db="EMBL/GenBank/DDBJ databases">
        <authorList>
            <person name="Petersen C."/>
        </authorList>
    </citation>
    <scope>NUCLEOTIDE SEQUENCE</scope>
    <source>
        <strain evidence="2">IBT 30728</strain>
    </source>
</reference>
<protein>
    <recommendedName>
        <fullName evidence="4">Pal1 cell morphology</fullName>
    </recommendedName>
</protein>
<keyword evidence="3" id="KW-1185">Reference proteome</keyword>
<dbReference type="AlphaFoldDB" id="A0A9X0BNE2"/>
<proteinExistence type="predicted"/>
<feature type="region of interest" description="Disordered" evidence="1">
    <location>
        <begin position="139"/>
        <end position="158"/>
    </location>
</feature>
<comment type="caution">
    <text evidence="2">The sequence shown here is derived from an EMBL/GenBank/DDBJ whole genome shotgun (WGS) entry which is preliminary data.</text>
</comment>
<evidence type="ECO:0008006" key="4">
    <source>
        <dbReference type="Google" id="ProtNLM"/>
    </source>
</evidence>
<sequence>MPGIEYNSMASRYHPHHPLNRQSGRDRRSTFSSMDSRNPYASYMAEAPPAYSSHYHHRSRPGNTTLARLDPTRKTPGGLDLPTTTRRHIQVCPGKRSPGRESQRDGSRRDNSSGRRPRRLQYVQPDIIDRLDDASFGAYHHEGPFDAASPQRNRVSKNSPIEAVKDSIEETLRATPRDKIIDTIESHRPLDGVAYFPPGTTDREGQTYQYEEGSNMMDEYGLFMRTPGKKFTDEDFKNDPFYNQPHPNYLSNLKRKISLKRWKERRGTL</sequence>
<evidence type="ECO:0000313" key="3">
    <source>
        <dbReference type="Proteomes" id="UP001148312"/>
    </source>
</evidence>
<dbReference type="GeneID" id="81628204"/>
<reference evidence="2" key="2">
    <citation type="journal article" date="2023" name="IMA Fungus">
        <title>Comparative genomic study of the Penicillium genus elucidates a diverse pangenome and 15 lateral gene transfer events.</title>
        <authorList>
            <person name="Petersen C."/>
            <person name="Sorensen T."/>
            <person name="Nielsen M.R."/>
            <person name="Sondergaard T.E."/>
            <person name="Sorensen J.L."/>
            <person name="Fitzpatrick D.A."/>
            <person name="Frisvad J.C."/>
            <person name="Nielsen K.L."/>
        </authorList>
    </citation>
    <scope>NUCLEOTIDE SEQUENCE</scope>
    <source>
        <strain evidence="2">IBT 30728</strain>
    </source>
</reference>
<name>A0A9X0BNE2_9EURO</name>
<gene>
    <name evidence="2" type="ORF">N7539_008354</name>
</gene>
<dbReference type="Proteomes" id="UP001148312">
    <property type="component" value="Unassembled WGS sequence"/>
</dbReference>
<dbReference type="PANTHER" id="PTHR28307">
    <property type="entry name" value="PROTEIN PAL1"/>
    <property type="match status" value="1"/>
</dbReference>
<dbReference type="RefSeq" id="XP_056787046.1">
    <property type="nucleotide sequence ID" value="XM_056937954.1"/>
</dbReference>
<dbReference type="PANTHER" id="PTHR28307:SF1">
    <property type="entry name" value="PAL1 CELL MORPHOLOGY PROTEIN"/>
    <property type="match status" value="1"/>
</dbReference>
<dbReference type="GO" id="GO:0005737">
    <property type="term" value="C:cytoplasm"/>
    <property type="evidence" value="ECO:0007669"/>
    <property type="project" value="TreeGrafter"/>
</dbReference>
<feature type="compositionally biased region" description="Basic and acidic residues" evidence="1">
    <location>
        <begin position="98"/>
        <end position="113"/>
    </location>
</feature>
<dbReference type="InterPro" id="IPR013226">
    <property type="entry name" value="Pal1"/>
</dbReference>
<accession>A0A9X0BNE2</accession>
<feature type="region of interest" description="Disordered" evidence="1">
    <location>
        <begin position="1"/>
        <end position="121"/>
    </location>
</feature>